<protein>
    <submittedName>
        <fullName evidence="1">Uncharacterized protein</fullName>
    </submittedName>
</protein>
<name>A0A5B0QNE7_PUCGR</name>
<reference evidence="1 2" key="1">
    <citation type="submission" date="2019-05" db="EMBL/GenBank/DDBJ databases">
        <title>Emergence of the Ug99 lineage of the wheat stem rust pathogen through somatic hybridization.</title>
        <authorList>
            <person name="Li F."/>
            <person name="Upadhyaya N.M."/>
            <person name="Sperschneider J."/>
            <person name="Matny O."/>
            <person name="Nguyen-Phuc H."/>
            <person name="Mago R."/>
            <person name="Raley C."/>
            <person name="Miller M.E."/>
            <person name="Silverstein K.A.T."/>
            <person name="Henningsen E."/>
            <person name="Hirsch C.D."/>
            <person name="Visser B."/>
            <person name="Pretorius Z.A."/>
            <person name="Steffenson B.J."/>
            <person name="Schwessinger B."/>
            <person name="Dodds P.N."/>
            <person name="Figueroa M."/>
        </authorList>
    </citation>
    <scope>NUCLEOTIDE SEQUENCE [LARGE SCALE GENOMIC DNA]</scope>
    <source>
        <strain evidence="1">21-0</strain>
    </source>
</reference>
<dbReference type="OrthoDB" id="2509312at2759"/>
<accession>A0A5B0QNE7</accession>
<evidence type="ECO:0000313" key="1">
    <source>
        <dbReference type="EMBL" id="KAA1114741.1"/>
    </source>
</evidence>
<dbReference type="EMBL" id="VSWC01000014">
    <property type="protein sequence ID" value="KAA1114741.1"/>
    <property type="molecule type" value="Genomic_DNA"/>
</dbReference>
<dbReference type="AlphaFoldDB" id="A0A5B0QNE7"/>
<proteinExistence type="predicted"/>
<evidence type="ECO:0000313" key="2">
    <source>
        <dbReference type="Proteomes" id="UP000324748"/>
    </source>
</evidence>
<gene>
    <name evidence="1" type="ORF">PGT21_021180</name>
</gene>
<dbReference type="Proteomes" id="UP000324748">
    <property type="component" value="Unassembled WGS sequence"/>
</dbReference>
<keyword evidence="2" id="KW-1185">Reference proteome</keyword>
<organism evidence="1 2">
    <name type="scientific">Puccinia graminis f. sp. tritici</name>
    <dbReference type="NCBI Taxonomy" id="56615"/>
    <lineage>
        <taxon>Eukaryota</taxon>
        <taxon>Fungi</taxon>
        <taxon>Dikarya</taxon>
        <taxon>Basidiomycota</taxon>
        <taxon>Pucciniomycotina</taxon>
        <taxon>Pucciniomycetes</taxon>
        <taxon>Pucciniales</taxon>
        <taxon>Pucciniaceae</taxon>
        <taxon>Puccinia</taxon>
    </lineage>
</organism>
<comment type="caution">
    <text evidence="1">The sequence shown here is derived from an EMBL/GenBank/DDBJ whole genome shotgun (WGS) entry which is preliminary data.</text>
</comment>
<sequence length="180" mass="20400">MYFTKLTLRSVTFVPNAPRLGLNNLYKIAHTTPWISVNSDADIQPIYNFKLDVLTPAPRDSHPNGRGWLVFEGPISADTASAPITVHATASNYYHEIPLRQRFSELELFGQLIMVKFIDENTVSAKSFHLPGHIFHCHCSSNSYQKTLARLTSEQNFWFDGAVVDVKDSFIYVKMHALIT</sequence>